<keyword evidence="1" id="KW-0175">Coiled coil</keyword>
<dbReference type="AlphaFoldDB" id="A0A146K9U0"/>
<feature type="non-terminal residue" evidence="2">
    <location>
        <position position="1"/>
    </location>
</feature>
<feature type="coiled-coil region" evidence="1">
    <location>
        <begin position="136"/>
        <end position="219"/>
    </location>
</feature>
<proteinExistence type="predicted"/>
<sequence>KDVYPIFQHMVDQTKNTLCEMQQVNVKIHLEKAIQAALMKEIEHRFEIDEEVKQLRDLKQKMETEQQISEMTIQNLLDQLDNARSDCQKLYAQAKEQLENRNKLGQLFKPDYFEKAQLDQKEVKIGRTGTKFDNIINGLKMQIKVMERDKQQQQETRVELERQIKLIPWLNQQQKQKDEEILQLNQLIQQMDATVQIRIDALKNEISIEQNEKDELRKQLSMQLELLNIKESAIKLLN</sequence>
<gene>
    <name evidence="2" type="ORF">TPC1_14018</name>
</gene>
<evidence type="ECO:0000256" key="1">
    <source>
        <dbReference type="SAM" id="Coils"/>
    </source>
</evidence>
<feature type="non-terminal residue" evidence="2">
    <location>
        <position position="238"/>
    </location>
</feature>
<evidence type="ECO:0000313" key="2">
    <source>
        <dbReference type="EMBL" id="JAP93632.1"/>
    </source>
</evidence>
<accession>A0A146K9U0</accession>
<name>A0A146K9U0_9EUKA</name>
<protein>
    <submittedName>
        <fullName evidence="2">Myosin tail and domain-containing protein</fullName>
    </submittedName>
</protein>
<dbReference type="EMBL" id="GDID01002974">
    <property type="protein sequence ID" value="JAP93632.1"/>
    <property type="molecule type" value="Transcribed_RNA"/>
</dbReference>
<reference evidence="2" key="1">
    <citation type="submission" date="2015-07" db="EMBL/GenBank/DDBJ databases">
        <title>Adaptation to a free-living lifestyle via gene acquisitions in the diplomonad Trepomonas sp. PC1.</title>
        <authorList>
            <person name="Xu F."/>
            <person name="Jerlstrom-Hultqvist J."/>
            <person name="Kolisko M."/>
            <person name="Simpson A.G.B."/>
            <person name="Roger A.J."/>
            <person name="Svard S.G."/>
            <person name="Andersson J.O."/>
        </authorList>
    </citation>
    <scope>NUCLEOTIDE SEQUENCE</scope>
    <source>
        <strain evidence="2">PC1</strain>
    </source>
</reference>
<organism evidence="2">
    <name type="scientific">Trepomonas sp. PC1</name>
    <dbReference type="NCBI Taxonomy" id="1076344"/>
    <lineage>
        <taxon>Eukaryota</taxon>
        <taxon>Metamonada</taxon>
        <taxon>Diplomonadida</taxon>
        <taxon>Hexamitidae</taxon>
        <taxon>Hexamitinae</taxon>
        <taxon>Trepomonas</taxon>
    </lineage>
</organism>
<feature type="coiled-coil region" evidence="1">
    <location>
        <begin position="45"/>
        <end position="100"/>
    </location>
</feature>